<dbReference type="SUPFAM" id="SSF54106">
    <property type="entry name" value="LysM domain"/>
    <property type="match status" value="3"/>
</dbReference>
<dbReference type="Pfam" id="PF01476">
    <property type="entry name" value="LysM"/>
    <property type="match status" value="3"/>
</dbReference>
<dbReference type="GO" id="GO:0008932">
    <property type="term" value="F:lytic endotransglycosylase activity"/>
    <property type="evidence" value="ECO:0007669"/>
    <property type="project" value="TreeGrafter"/>
</dbReference>
<dbReference type="InterPro" id="IPR008258">
    <property type="entry name" value="Transglycosylase_SLT_dom_1"/>
</dbReference>
<evidence type="ECO:0000256" key="1">
    <source>
        <dbReference type="SAM" id="MobiDB-lite"/>
    </source>
</evidence>
<name>A0A9X1MFK2_9MICC</name>
<evidence type="ECO:0000256" key="2">
    <source>
        <dbReference type="SAM" id="SignalP"/>
    </source>
</evidence>
<feature type="domain" description="LysM" evidence="3">
    <location>
        <begin position="159"/>
        <end position="203"/>
    </location>
</feature>
<dbReference type="InterPro" id="IPR018392">
    <property type="entry name" value="LysM"/>
</dbReference>
<comment type="caution">
    <text evidence="4">The sequence shown here is derived from an EMBL/GenBank/DDBJ whole genome shotgun (WGS) entry which is preliminary data.</text>
</comment>
<dbReference type="Gene3D" id="3.10.350.10">
    <property type="entry name" value="LysM domain"/>
    <property type="match status" value="3"/>
</dbReference>
<dbReference type="PANTHER" id="PTHR33734">
    <property type="entry name" value="LYSM DOMAIN-CONTAINING GPI-ANCHORED PROTEIN 2"/>
    <property type="match status" value="1"/>
</dbReference>
<evidence type="ECO:0000313" key="4">
    <source>
        <dbReference type="EMBL" id="MCC3299169.1"/>
    </source>
</evidence>
<dbReference type="Gene3D" id="1.10.530.10">
    <property type="match status" value="1"/>
</dbReference>
<organism evidence="4 5">
    <name type="scientific">Arthrobacter caoxuetaonis</name>
    <dbReference type="NCBI Taxonomy" id="2886935"/>
    <lineage>
        <taxon>Bacteria</taxon>
        <taxon>Bacillati</taxon>
        <taxon>Actinomycetota</taxon>
        <taxon>Actinomycetes</taxon>
        <taxon>Micrococcales</taxon>
        <taxon>Micrococcaceae</taxon>
        <taxon>Arthrobacter</taxon>
    </lineage>
</organism>
<dbReference type="InterPro" id="IPR036779">
    <property type="entry name" value="LysM_dom_sf"/>
</dbReference>
<dbReference type="Pfam" id="PF01464">
    <property type="entry name" value="SLT"/>
    <property type="match status" value="1"/>
</dbReference>
<keyword evidence="2" id="KW-0732">Signal</keyword>
<gene>
    <name evidence="4" type="ORF">LJ757_15365</name>
</gene>
<feature type="domain" description="LysM" evidence="3">
    <location>
        <begin position="236"/>
        <end position="280"/>
    </location>
</feature>
<dbReference type="EMBL" id="JAJFZV010000016">
    <property type="protein sequence ID" value="MCC3299169.1"/>
    <property type="molecule type" value="Genomic_DNA"/>
</dbReference>
<feature type="region of interest" description="Disordered" evidence="1">
    <location>
        <begin position="205"/>
        <end position="228"/>
    </location>
</feature>
<sequence length="467" mass="47187">MTVQPKPRVRSASAGMPRKLSVAVTTAAIPAVMMSSLALAEPAEAAPQAPAKALFPQMPLQAKKNFPAGGSIPAAQLAAQVPATVAAESAVPEKHRIAPGDTVSSIAARYGLDMNELLRINNLQLSSIIYAGKELVLTGSAKAPEAPAASSAAPAPATGTYTVVPGDTLSAIAAKHGVSLASVLEQNNLGMSSIIHPGQKISVGSGSDAPVTTASSAPAPAAPAPAAPAAAPEAAGSYTVVPGDTLGAIAAKHGVSLKSVLEANNLSMTSVIRPGQSIALGSGSGVTTLATPAAPAAPAAPAEAPTDLVPSTFLHYTYPQHVVANANLNKQALNGMNVPSRAQMQQLVAETAASMGVDPALAQAFALQESGFDQRAVSPANAIGTMQVIPSSGEWASDLVGRQLNLLDPQDNVTAGVAIIRALVRTSPSLEVAIASYYQGQYSVTTQGMYPDTERYVASVLAHRATF</sequence>
<proteinExistence type="predicted"/>
<dbReference type="CDD" id="cd00254">
    <property type="entry name" value="LT-like"/>
    <property type="match status" value="1"/>
</dbReference>
<feature type="chain" id="PRO_5040960722" evidence="2">
    <location>
        <begin position="41"/>
        <end position="467"/>
    </location>
</feature>
<dbReference type="PROSITE" id="PS51782">
    <property type="entry name" value="LYSM"/>
    <property type="match status" value="3"/>
</dbReference>
<protein>
    <submittedName>
        <fullName evidence="4">LysM peptidoglycan-binding domain-containing protein</fullName>
    </submittedName>
</protein>
<dbReference type="SUPFAM" id="SSF53955">
    <property type="entry name" value="Lysozyme-like"/>
    <property type="match status" value="1"/>
</dbReference>
<evidence type="ECO:0000259" key="3">
    <source>
        <dbReference type="PROSITE" id="PS51782"/>
    </source>
</evidence>
<dbReference type="SMART" id="SM00257">
    <property type="entry name" value="LysM"/>
    <property type="match status" value="3"/>
</dbReference>
<evidence type="ECO:0000313" key="5">
    <source>
        <dbReference type="Proteomes" id="UP001139158"/>
    </source>
</evidence>
<accession>A0A9X1MFK2</accession>
<dbReference type="AlphaFoldDB" id="A0A9X1MFK2"/>
<dbReference type="PANTHER" id="PTHR33734:SF22">
    <property type="entry name" value="MEMBRANE-BOUND LYTIC MUREIN TRANSGLYCOSYLASE D"/>
    <property type="match status" value="1"/>
</dbReference>
<keyword evidence="5" id="KW-1185">Reference proteome</keyword>
<dbReference type="Proteomes" id="UP001139158">
    <property type="component" value="Unassembled WGS sequence"/>
</dbReference>
<reference evidence="4" key="1">
    <citation type="submission" date="2021-10" db="EMBL/GenBank/DDBJ databases">
        <title>Novel species in genus Arthrobacter.</title>
        <authorList>
            <person name="Liu Y."/>
        </authorList>
    </citation>
    <scope>NUCLEOTIDE SEQUENCE</scope>
    <source>
        <strain evidence="4">Zg-Y453</strain>
    </source>
</reference>
<dbReference type="RefSeq" id="WP_227897147.1">
    <property type="nucleotide sequence ID" value="NZ_CP099466.1"/>
</dbReference>
<feature type="domain" description="LysM" evidence="3">
    <location>
        <begin position="93"/>
        <end position="137"/>
    </location>
</feature>
<dbReference type="CDD" id="cd00118">
    <property type="entry name" value="LysM"/>
    <property type="match status" value="3"/>
</dbReference>
<feature type="signal peptide" evidence="2">
    <location>
        <begin position="1"/>
        <end position="40"/>
    </location>
</feature>
<feature type="compositionally biased region" description="Low complexity" evidence="1">
    <location>
        <begin position="209"/>
        <end position="219"/>
    </location>
</feature>
<dbReference type="InterPro" id="IPR023346">
    <property type="entry name" value="Lysozyme-like_dom_sf"/>
</dbReference>